<evidence type="ECO:0000313" key="4">
    <source>
        <dbReference type="Proteomes" id="UP000570361"/>
    </source>
</evidence>
<evidence type="ECO:0000259" key="2">
    <source>
        <dbReference type="Pfam" id="PF07833"/>
    </source>
</evidence>
<name>A0A7W5FPR8_9BACL</name>
<feature type="domain" description="Copper amine oxidase-like N-terminal" evidence="2">
    <location>
        <begin position="58"/>
        <end position="93"/>
    </location>
</feature>
<dbReference type="InterPro" id="IPR036582">
    <property type="entry name" value="Mao_N_sf"/>
</dbReference>
<dbReference type="AlphaFoldDB" id="A0A7W5FPR8"/>
<gene>
    <name evidence="3" type="ORF">FHS18_004614</name>
</gene>
<organism evidence="3 4">
    <name type="scientific">Paenibacillus phyllosphaerae</name>
    <dbReference type="NCBI Taxonomy" id="274593"/>
    <lineage>
        <taxon>Bacteria</taxon>
        <taxon>Bacillati</taxon>
        <taxon>Bacillota</taxon>
        <taxon>Bacilli</taxon>
        <taxon>Bacillales</taxon>
        <taxon>Paenibacillaceae</taxon>
        <taxon>Paenibacillus</taxon>
    </lineage>
</organism>
<protein>
    <recommendedName>
        <fullName evidence="2">Copper amine oxidase-like N-terminal domain-containing protein</fullName>
    </recommendedName>
</protein>
<dbReference type="RefSeq" id="WP_246427839.1">
    <property type="nucleotide sequence ID" value="NZ_JACHXK010000012.1"/>
</dbReference>
<keyword evidence="1" id="KW-0732">Signal</keyword>
<evidence type="ECO:0000313" key="3">
    <source>
        <dbReference type="EMBL" id="MBB3112513.1"/>
    </source>
</evidence>
<accession>A0A7W5FPR8</accession>
<keyword evidence="4" id="KW-1185">Reference proteome</keyword>
<dbReference type="Pfam" id="PF07833">
    <property type="entry name" value="Cu_amine_oxidN1"/>
    <property type="match status" value="1"/>
</dbReference>
<reference evidence="3 4" key="1">
    <citation type="submission" date="2020-08" db="EMBL/GenBank/DDBJ databases">
        <title>Genomic Encyclopedia of Type Strains, Phase III (KMG-III): the genomes of soil and plant-associated and newly described type strains.</title>
        <authorList>
            <person name="Whitman W."/>
        </authorList>
    </citation>
    <scope>NUCLEOTIDE SEQUENCE [LARGE SCALE GENOMIC DNA]</scope>
    <source>
        <strain evidence="3 4">CECT 5862</strain>
    </source>
</reference>
<feature type="chain" id="PRO_5039453408" description="Copper amine oxidase-like N-terminal domain-containing protein" evidence="1">
    <location>
        <begin position="25"/>
        <end position="223"/>
    </location>
</feature>
<proteinExistence type="predicted"/>
<feature type="signal peptide" evidence="1">
    <location>
        <begin position="1"/>
        <end position="24"/>
    </location>
</feature>
<dbReference type="InterPro" id="IPR012854">
    <property type="entry name" value="Cu_amine_oxidase-like_N"/>
</dbReference>
<sequence length="223" mass="24107">MNKKWIITGGAAIFLLSSSAGVYAGANLQPIKAFLDSSMKFKVNGKPFQPQNEKGAVIAPIIYNGSTYLPVRAVSGALGVAVEYDAKNNTVLLGEKLDGIPIADSASSSHRTKDPQLTTYNGKDYKDVYFNNASGTRGASFMLYPEGKYQKLYLQAAAIGEDIEEFFVQDSDTDIKLKIDSIAVSEGMKTFEIDISGVDALFIHADVEDGGSLFVPLTTSYYK</sequence>
<dbReference type="SUPFAM" id="SSF55383">
    <property type="entry name" value="Copper amine oxidase, domain N"/>
    <property type="match status" value="1"/>
</dbReference>
<dbReference type="Proteomes" id="UP000570361">
    <property type="component" value="Unassembled WGS sequence"/>
</dbReference>
<evidence type="ECO:0000256" key="1">
    <source>
        <dbReference type="SAM" id="SignalP"/>
    </source>
</evidence>
<dbReference type="EMBL" id="JACHXK010000012">
    <property type="protein sequence ID" value="MBB3112513.1"/>
    <property type="molecule type" value="Genomic_DNA"/>
</dbReference>
<comment type="caution">
    <text evidence="3">The sequence shown here is derived from an EMBL/GenBank/DDBJ whole genome shotgun (WGS) entry which is preliminary data.</text>
</comment>